<organism evidence="1">
    <name type="scientific">Klebsiella pneumoniae</name>
    <dbReference type="NCBI Taxonomy" id="573"/>
    <lineage>
        <taxon>Bacteria</taxon>
        <taxon>Pseudomonadati</taxon>
        <taxon>Pseudomonadota</taxon>
        <taxon>Gammaproteobacteria</taxon>
        <taxon>Enterobacterales</taxon>
        <taxon>Enterobacteriaceae</taxon>
        <taxon>Klebsiella/Raoultella group</taxon>
        <taxon>Klebsiella</taxon>
        <taxon>Klebsiella pneumoniae complex</taxon>
    </lineage>
</organism>
<accession>A0A7G5F722</accession>
<name>A0A7G5F722_KLEPN</name>
<dbReference type="AlphaFoldDB" id="A0A7G5F722"/>
<sequence length="39" mass="4118">MEAVPIPEALSCLGQSRILALPPQNNHSSLALLVHKVVA</sequence>
<evidence type="ECO:0000313" key="1">
    <source>
        <dbReference type="EMBL" id="QMV82402.1"/>
    </source>
</evidence>
<keyword evidence="1" id="KW-0614">Plasmid</keyword>
<reference evidence="1" key="1">
    <citation type="submission" date="2019-09" db="EMBL/GenBank/DDBJ databases">
        <authorList>
            <person name="Zhou D."/>
            <person name="Xu Y."/>
        </authorList>
    </citation>
    <scope>NUCLEOTIDE SEQUENCE</scope>
    <source>
        <strain evidence="1">A2359</strain>
        <plasmid evidence="1">pA2359-IMP</plasmid>
    </source>
</reference>
<protein>
    <submittedName>
        <fullName evidence="1">Uncharacterized protein</fullName>
    </submittedName>
</protein>
<proteinExistence type="predicted"/>
<dbReference type="EMBL" id="MN423363">
    <property type="protein sequence ID" value="QMV82402.1"/>
    <property type="molecule type" value="Genomic_DNA"/>
</dbReference>
<geneLocation type="plasmid" evidence="1">
    <name>pA2359-IMP</name>
</geneLocation>